<organism evidence="2 3">
    <name type="scientific">Gouania willdenowi</name>
    <name type="common">Blunt-snouted clingfish</name>
    <name type="synonym">Lepadogaster willdenowi</name>
    <dbReference type="NCBI Taxonomy" id="441366"/>
    <lineage>
        <taxon>Eukaryota</taxon>
        <taxon>Metazoa</taxon>
        <taxon>Chordata</taxon>
        <taxon>Craniata</taxon>
        <taxon>Vertebrata</taxon>
        <taxon>Euteleostomi</taxon>
        <taxon>Actinopterygii</taxon>
        <taxon>Neopterygii</taxon>
        <taxon>Teleostei</taxon>
        <taxon>Neoteleostei</taxon>
        <taxon>Acanthomorphata</taxon>
        <taxon>Ovalentaria</taxon>
        <taxon>Blenniimorphae</taxon>
        <taxon>Blenniiformes</taxon>
        <taxon>Gobiesocoidei</taxon>
        <taxon>Gobiesocidae</taxon>
        <taxon>Gobiesocinae</taxon>
        <taxon>Gouania</taxon>
    </lineage>
</organism>
<sequence>MDVHNKWTDQPKAPSLKNLTEGRFGELKDRQHAAVQDLTKAHIQSFDQAVTDGLSRVVQVRNNSSNWLQVQLTSNKKGDKLF</sequence>
<keyword evidence="3" id="KW-1185">Reference proteome</keyword>
<reference evidence="2" key="2">
    <citation type="submission" date="2025-08" db="UniProtKB">
        <authorList>
            <consortium name="Ensembl"/>
        </authorList>
    </citation>
    <scope>IDENTIFICATION</scope>
</reference>
<reference evidence="2" key="3">
    <citation type="submission" date="2025-09" db="UniProtKB">
        <authorList>
            <consortium name="Ensembl"/>
        </authorList>
    </citation>
    <scope>IDENTIFICATION</scope>
</reference>
<dbReference type="Ensembl" id="ENSGWIT00000003791.1">
    <property type="protein sequence ID" value="ENSGWIP00000003511.1"/>
    <property type="gene ID" value="ENSGWIG00000001922.1"/>
</dbReference>
<dbReference type="Proteomes" id="UP000694680">
    <property type="component" value="Chromosome 15"/>
</dbReference>
<evidence type="ECO:0000313" key="3">
    <source>
        <dbReference type="Proteomes" id="UP000694680"/>
    </source>
</evidence>
<protein>
    <submittedName>
        <fullName evidence="2">Uncharacterized protein</fullName>
    </submittedName>
</protein>
<reference evidence="2" key="1">
    <citation type="submission" date="2020-06" db="EMBL/GenBank/DDBJ databases">
        <authorList>
            <consortium name="Wellcome Sanger Institute Data Sharing"/>
        </authorList>
    </citation>
    <scope>NUCLEOTIDE SEQUENCE [LARGE SCALE GENOMIC DNA]</scope>
</reference>
<feature type="region of interest" description="Disordered" evidence="1">
    <location>
        <begin position="1"/>
        <end position="21"/>
    </location>
</feature>
<evidence type="ECO:0000256" key="1">
    <source>
        <dbReference type="SAM" id="MobiDB-lite"/>
    </source>
</evidence>
<name>A0A8C5FZP7_GOUWI</name>
<dbReference type="AlphaFoldDB" id="A0A8C5FZP7"/>
<evidence type="ECO:0000313" key="2">
    <source>
        <dbReference type="Ensembl" id="ENSGWIP00000003511.1"/>
    </source>
</evidence>
<accession>A0A8C5FZP7</accession>
<proteinExistence type="predicted"/>